<dbReference type="PRINTS" id="PR00909">
    <property type="entry name" value="SPERMDNBNDNG"/>
</dbReference>
<comment type="subcellular location">
    <subcellularLocation>
        <location evidence="1">Periplasm</location>
    </subcellularLocation>
</comment>
<name>A0A9D1ECR7_9FIRM</name>
<evidence type="ECO:0000313" key="7">
    <source>
        <dbReference type="Proteomes" id="UP000824201"/>
    </source>
</evidence>
<protein>
    <submittedName>
        <fullName evidence="6">Spermidine/putrescine ABC transporter substrate-binding protein</fullName>
    </submittedName>
</protein>
<dbReference type="PROSITE" id="PS51257">
    <property type="entry name" value="PROKAR_LIPOPROTEIN"/>
    <property type="match status" value="1"/>
</dbReference>
<evidence type="ECO:0000256" key="2">
    <source>
        <dbReference type="ARBA" id="ARBA00022448"/>
    </source>
</evidence>
<evidence type="ECO:0000256" key="1">
    <source>
        <dbReference type="ARBA" id="ARBA00004418"/>
    </source>
</evidence>
<evidence type="ECO:0000313" key="6">
    <source>
        <dbReference type="EMBL" id="HIR87686.1"/>
    </source>
</evidence>
<dbReference type="Gene3D" id="3.40.190.10">
    <property type="entry name" value="Periplasmic binding protein-like II"/>
    <property type="match status" value="2"/>
</dbReference>
<dbReference type="Pfam" id="PF13416">
    <property type="entry name" value="SBP_bac_8"/>
    <property type="match status" value="1"/>
</dbReference>
<sequence length="363" mass="40084">MKRWIGSILTGVVALSLLGGCGNQAQESNGTAQGQDALLGGQELILYTWEGMFPDEVISGFETETGCEVIYQNFTYDEEMLEKLTQTEGGEYDLIFADDYIIEQAIEAGLVQTLDQSQIPNIKHENPIFKGQFFDKNNEYTVNYGAGIPLLVYDPNAIDFEITGYQDLWNEELNDSVALIANNRVITGMVLLSMGESMNTEDIAKIEEAGKKLQSLAPNVRLIKDDNTQTALLTGEASVAYLYTSQVYEALNNNPELKVVVPEEGVGFGLMSGFIPSQAPNSEAAHAFLNYIMEPETFAKCTEFTGYYCTNKDAEAFIAEENKDLLVIPEDLKGEMIENIGTEANDVHQKVWTEFKAATGTTE</sequence>
<evidence type="ECO:0000256" key="5">
    <source>
        <dbReference type="SAM" id="SignalP"/>
    </source>
</evidence>
<organism evidence="6 7">
    <name type="scientific">Candidatus Fimimorpha faecalis</name>
    <dbReference type="NCBI Taxonomy" id="2840824"/>
    <lineage>
        <taxon>Bacteria</taxon>
        <taxon>Bacillati</taxon>
        <taxon>Bacillota</taxon>
        <taxon>Clostridia</taxon>
        <taxon>Eubacteriales</taxon>
        <taxon>Candidatus Fimimorpha</taxon>
    </lineage>
</organism>
<keyword evidence="2" id="KW-0813">Transport</keyword>
<keyword evidence="4" id="KW-0574">Periplasm</keyword>
<feature type="chain" id="PRO_5038593385" evidence="5">
    <location>
        <begin position="26"/>
        <end position="363"/>
    </location>
</feature>
<proteinExistence type="predicted"/>
<dbReference type="GO" id="GO:0042597">
    <property type="term" value="C:periplasmic space"/>
    <property type="evidence" value="ECO:0007669"/>
    <property type="project" value="UniProtKB-SubCell"/>
</dbReference>
<dbReference type="PANTHER" id="PTHR30222">
    <property type="entry name" value="SPERMIDINE/PUTRESCINE-BINDING PERIPLASMIC PROTEIN"/>
    <property type="match status" value="1"/>
</dbReference>
<dbReference type="SUPFAM" id="SSF53850">
    <property type="entry name" value="Periplasmic binding protein-like II"/>
    <property type="match status" value="1"/>
</dbReference>
<dbReference type="GO" id="GO:0015846">
    <property type="term" value="P:polyamine transport"/>
    <property type="evidence" value="ECO:0007669"/>
    <property type="project" value="InterPro"/>
</dbReference>
<accession>A0A9D1ECR7</accession>
<evidence type="ECO:0000256" key="3">
    <source>
        <dbReference type="ARBA" id="ARBA00022729"/>
    </source>
</evidence>
<dbReference type="EMBL" id="DVHN01000018">
    <property type="protein sequence ID" value="HIR87686.1"/>
    <property type="molecule type" value="Genomic_DNA"/>
</dbReference>
<dbReference type="InterPro" id="IPR001188">
    <property type="entry name" value="Sperm_putr-bd"/>
</dbReference>
<feature type="signal peptide" evidence="5">
    <location>
        <begin position="1"/>
        <end position="25"/>
    </location>
</feature>
<dbReference type="PANTHER" id="PTHR30222:SF17">
    <property type="entry name" value="SPERMIDINE_PUTRESCINE-BINDING PERIPLASMIC PROTEIN"/>
    <property type="match status" value="1"/>
</dbReference>
<dbReference type="InterPro" id="IPR006059">
    <property type="entry name" value="SBP"/>
</dbReference>
<reference evidence="6" key="1">
    <citation type="submission" date="2020-10" db="EMBL/GenBank/DDBJ databases">
        <authorList>
            <person name="Gilroy R."/>
        </authorList>
    </citation>
    <scope>NUCLEOTIDE SEQUENCE</scope>
    <source>
        <strain evidence="6">ChiW13-3771</strain>
    </source>
</reference>
<dbReference type="CDD" id="cd13590">
    <property type="entry name" value="PBP2_PotD_PotF_like"/>
    <property type="match status" value="1"/>
</dbReference>
<reference evidence="6" key="2">
    <citation type="journal article" date="2021" name="PeerJ">
        <title>Extensive microbial diversity within the chicken gut microbiome revealed by metagenomics and culture.</title>
        <authorList>
            <person name="Gilroy R."/>
            <person name="Ravi A."/>
            <person name="Getino M."/>
            <person name="Pursley I."/>
            <person name="Horton D.L."/>
            <person name="Alikhan N.F."/>
            <person name="Baker D."/>
            <person name="Gharbi K."/>
            <person name="Hall N."/>
            <person name="Watson M."/>
            <person name="Adriaenssens E.M."/>
            <person name="Foster-Nyarko E."/>
            <person name="Jarju S."/>
            <person name="Secka A."/>
            <person name="Antonio M."/>
            <person name="Oren A."/>
            <person name="Chaudhuri R.R."/>
            <person name="La Ragione R."/>
            <person name="Hildebrand F."/>
            <person name="Pallen M.J."/>
        </authorList>
    </citation>
    <scope>NUCLEOTIDE SEQUENCE</scope>
    <source>
        <strain evidence="6">ChiW13-3771</strain>
    </source>
</reference>
<dbReference type="Proteomes" id="UP000824201">
    <property type="component" value="Unassembled WGS sequence"/>
</dbReference>
<dbReference type="AlphaFoldDB" id="A0A9D1ECR7"/>
<keyword evidence="3 5" id="KW-0732">Signal</keyword>
<dbReference type="GO" id="GO:0019808">
    <property type="term" value="F:polyamine binding"/>
    <property type="evidence" value="ECO:0007669"/>
    <property type="project" value="InterPro"/>
</dbReference>
<evidence type="ECO:0000256" key="4">
    <source>
        <dbReference type="ARBA" id="ARBA00022764"/>
    </source>
</evidence>
<comment type="caution">
    <text evidence="6">The sequence shown here is derived from an EMBL/GenBank/DDBJ whole genome shotgun (WGS) entry which is preliminary data.</text>
</comment>
<gene>
    <name evidence="6" type="ORF">IAC96_01925</name>
</gene>